<dbReference type="CDD" id="cd05466">
    <property type="entry name" value="PBP2_LTTR_substrate"/>
    <property type="match status" value="1"/>
</dbReference>
<accession>A0A2Z2PW66</accession>
<dbReference type="InterPro" id="IPR036388">
    <property type="entry name" value="WH-like_DNA-bd_sf"/>
</dbReference>
<dbReference type="EMBL" id="KY000050">
    <property type="protein sequence ID" value="ASK45099.1"/>
    <property type="molecule type" value="Genomic_DNA"/>
</dbReference>
<dbReference type="PROSITE" id="PS50931">
    <property type="entry name" value="HTH_LYSR"/>
    <property type="match status" value="1"/>
</dbReference>
<reference evidence="10" key="1">
    <citation type="submission" date="2016-10" db="EMBL/GenBank/DDBJ databases">
        <title>Agrobacterium Ti plasmids: Classification based on T-DNA and Vir regions organization.</title>
        <authorList>
            <person name="Nabi N."/>
            <person name="Vial L."/>
            <person name="Ben Hafsa A."/>
            <person name="Chapulliot D."/>
            <person name="Berard A."/>
            <person name="Chauveau A."/>
            <person name="Le Paslier M.-C."/>
            <person name="Harzallah Skhiri F."/>
            <person name="Brunel D."/>
            <person name="Nesme X."/>
            <person name="Chaouachi M."/>
        </authorList>
    </citation>
    <scope>NUCLEOTIDE SEQUENCE</scope>
    <source>
        <strain evidence="9">CFBP2516</strain>
        <strain evidence="10">CFBP4442</strain>
        <plasmid evidence="9">pTi_CFBP2516</plasmid>
        <plasmid evidence="10">pTi_CFBP4442</plasmid>
    </source>
</reference>
<dbReference type="PANTHER" id="PTHR30346:SF28">
    <property type="entry name" value="HTH-TYPE TRANSCRIPTIONAL REGULATOR CYNR"/>
    <property type="match status" value="1"/>
</dbReference>
<dbReference type="EMBL" id="KY000047">
    <property type="protein sequence ID" value="ASK44705.1"/>
    <property type="molecule type" value="Genomic_DNA"/>
</dbReference>
<protein>
    <recommendedName>
        <fullName evidence="6">HTH-type transcriptional regulator TtuA</fullName>
    </recommendedName>
    <alternativeName>
        <fullName evidence="7">Tartrate utilization transcriptional regulator</fullName>
    </alternativeName>
</protein>
<evidence type="ECO:0000256" key="5">
    <source>
        <dbReference type="ARBA" id="ARBA00054626"/>
    </source>
</evidence>
<keyword evidence="3" id="KW-0238">DNA-binding</keyword>
<dbReference type="GO" id="GO:0003700">
    <property type="term" value="F:DNA-binding transcription factor activity"/>
    <property type="evidence" value="ECO:0007669"/>
    <property type="project" value="InterPro"/>
</dbReference>
<evidence type="ECO:0000259" key="8">
    <source>
        <dbReference type="PROSITE" id="PS50931"/>
    </source>
</evidence>
<keyword evidence="4" id="KW-0804">Transcription</keyword>
<evidence type="ECO:0000313" key="10">
    <source>
        <dbReference type="EMBL" id="ASK45099.1"/>
    </source>
</evidence>
<evidence type="ECO:0000313" key="9">
    <source>
        <dbReference type="EMBL" id="ASK44705.1"/>
    </source>
</evidence>
<dbReference type="AlphaFoldDB" id="A0A2Z2PW66"/>
<comment type="similarity">
    <text evidence="1">Belongs to the LysR transcriptional regulatory family.</text>
</comment>
<geneLocation type="plasmid" evidence="9">
    <name>pTi_CFBP2516</name>
</geneLocation>
<dbReference type="GO" id="GO:0003677">
    <property type="term" value="F:DNA binding"/>
    <property type="evidence" value="ECO:0007669"/>
    <property type="project" value="UniProtKB-KW"/>
</dbReference>
<evidence type="ECO:0000256" key="4">
    <source>
        <dbReference type="ARBA" id="ARBA00023163"/>
    </source>
</evidence>
<evidence type="ECO:0000256" key="6">
    <source>
        <dbReference type="ARBA" id="ARBA00067332"/>
    </source>
</evidence>
<evidence type="ECO:0000256" key="3">
    <source>
        <dbReference type="ARBA" id="ARBA00023125"/>
    </source>
</evidence>
<keyword evidence="10" id="KW-0614">Plasmid</keyword>
<dbReference type="Pfam" id="PF03466">
    <property type="entry name" value="LysR_substrate"/>
    <property type="match status" value="1"/>
</dbReference>
<keyword evidence="2" id="KW-0805">Transcription regulation</keyword>
<dbReference type="Pfam" id="PF00126">
    <property type="entry name" value="HTH_1"/>
    <property type="match status" value="1"/>
</dbReference>
<proteinExistence type="inferred from homology"/>
<dbReference type="InterPro" id="IPR005119">
    <property type="entry name" value="LysR_subst-bd"/>
</dbReference>
<name>A0A2Z2PW66_AGRTU</name>
<dbReference type="PANTHER" id="PTHR30346">
    <property type="entry name" value="TRANSCRIPTIONAL DUAL REGULATOR HCAR-RELATED"/>
    <property type="match status" value="1"/>
</dbReference>
<sequence>MPSSFISPRTERMLWEPIGCRPRSRRSDQIWRLALGSSRIYPNKRFGHLIRWKAWATNILTSDGRPVVSSITVTQLKYLKAVAESGGFLKAAERINVSQPALTRQIQALEAECQTRLLRRTTRGVLVTEEGQALLDAAQAVFDSLHYAQNVAKSFARKTLRVRSVSTPKLAEYVRLCRDKLERLEIDVSIATYDQVLASLSVGECDVGFLTMPEQEAGFHAIEICRYPFCAYVPPDHIWAQRKVISISELTGQQIIVSPRSRRSRQVFDDYLQDFGVQVGARLELGSTETIWNLAQEGMGIGVLSCTGAATVESLVRLDFSENITIPLHLVALPKEKRSRITNAAVAIGERYLQPNQVSQVVGNRTNFP</sequence>
<organism evidence="10">
    <name type="scientific">Agrobacterium tumefaciens</name>
    <dbReference type="NCBI Taxonomy" id="358"/>
    <lineage>
        <taxon>Bacteria</taxon>
        <taxon>Pseudomonadati</taxon>
        <taxon>Pseudomonadota</taxon>
        <taxon>Alphaproteobacteria</taxon>
        <taxon>Hyphomicrobiales</taxon>
        <taxon>Rhizobiaceae</taxon>
        <taxon>Rhizobium/Agrobacterium group</taxon>
        <taxon>Agrobacterium</taxon>
        <taxon>Agrobacterium tumefaciens complex</taxon>
    </lineage>
</organism>
<evidence type="ECO:0000256" key="1">
    <source>
        <dbReference type="ARBA" id="ARBA00009437"/>
    </source>
</evidence>
<accession>A0A2Z2PT95</accession>
<dbReference type="SUPFAM" id="SSF53850">
    <property type="entry name" value="Periplasmic binding protein-like II"/>
    <property type="match status" value="1"/>
</dbReference>
<evidence type="ECO:0000256" key="2">
    <source>
        <dbReference type="ARBA" id="ARBA00023015"/>
    </source>
</evidence>
<dbReference type="InterPro" id="IPR000847">
    <property type="entry name" value="LysR_HTH_N"/>
</dbReference>
<geneLocation type="plasmid" evidence="10">
    <name>pTi_CFBP4442</name>
</geneLocation>
<dbReference type="InterPro" id="IPR036390">
    <property type="entry name" value="WH_DNA-bd_sf"/>
</dbReference>
<dbReference type="SUPFAM" id="SSF46785">
    <property type="entry name" value="Winged helix' DNA-binding domain"/>
    <property type="match status" value="1"/>
</dbReference>
<dbReference type="Gene3D" id="3.40.190.290">
    <property type="match status" value="1"/>
</dbReference>
<dbReference type="Gene3D" id="1.10.10.10">
    <property type="entry name" value="Winged helix-like DNA-binding domain superfamily/Winged helix DNA-binding domain"/>
    <property type="match status" value="1"/>
</dbReference>
<evidence type="ECO:0000256" key="7">
    <source>
        <dbReference type="ARBA" id="ARBA00083243"/>
    </source>
</evidence>
<dbReference type="FunFam" id="1.10.10.10:FF:000001">
    <property type="entry name" value="LysR family transcriptional regulator"/>
    <property type="match status" value="1"/>
</dbReference>
<dbReference type="PRINTS" id="PR00039">
    <property type="entry name" value="HTHLYSR"/>
</dbReference>
<comment type="function">
    <text evidence="5">Transcriptional regulator of the ttuABCDE tartrate utilization operon.</text>
</comment>
<feature type="domain" description="HTH lysR-type" evidence="8">
    <location>
        <begin position="71"/>
        <end position="128"/>
    </location>
</feature>
<dbReference type="GO" id="GO:0032993">
    <property type="term" value="C:protein-DNA complex"/>
    <property type="evidence" value="ECO:0007669"/>
    <property type="project" value="TreeGrafter"/>
</dbReference>